<evidence type="ECO:0000313" key="4">
    <source>
        <dbReference type="EMBL" id="MBP0726409.1"/>
    </source>
</evidence>
<dbReference type="AlphaFoldDB" id="A0A940SKV7"/>
<evidence type="ECO:0000313" key="5">
    <source>
        <dbReference type="Proteomes" id="UP000682134"/>
    </source>
</evidence>
<dbReference type="SUPFAM" id="SSF52096">
    <property type="entry name" value="ClpP/crotonase"/>
    <property type="match status" value="1"/>
</dbReference>
<evidence type="ECO:0000256" key="3">
    <source>
        <dbReference type="RuleBase" id="RU003707"/>
    </source>
</evidence>
<dbReference type="EMBL" id="JAGIYQ010000011">
    <property type="protein sequence ID" value="MBP0726409.1"/>
    <property type="molecule type" value="Genomic_DNA"/>
</dbReference>
<keyword evidence="5" id="KW-1185">Reference proteome</keyword>
<evidence type="ECO:0000256" key="1">
    <source>
        <dbReference type="ARBA" id="ARBA00005254"/>
    </source>
</evidence>
<dbReference type="GO" id="GO:0016836">
    <property type="term" value="F:hydro-lyase activity"/>
    <property type="evidence" value="ECO:0007669"/>
    <property type="project" value="UniProtKB-ARBA"/>
</dbReference>
<evidence type="ECO:0000256" key="2">
    <source>
        <dbReference type="ARBA" id="ARBA00023239"/>
    </source>
</evidence>
<proteinExistence type="inferred from homology"/>
<name>A0A940SKV7_9BACI</name>
<dbReference type="InterPro" id="IPR001753">
    <property type="entry name" value="Enoyl-CoA_hydra/iso"/>
</dbReference>
<dbReference type="GO" id="GO:0006635">
    <property type="term" value="P:fatty acid beta-oxidation"/>
    <property type="evidence" value="ECO:0007669"/>
    <property type="project" value="TreeGrafter"/>
</dbReference>
<organism evidence="4 5">
    <name type="scientific">Gottfriedia endophytica</name>
    <dbReference type="NCBI Taxonomy" id="2820819"/>
    <lineage>
        <taxon>Bacteria</taxon>
        <taxon>Bacillati</taxon>
        <taxon>Bacillota</taxon>
        <taxon>Bacilli</taxon>
        <taxon>Bacillales</taxon>
        <taxon>Bacillaceae</taxon>
        <taxon>Gottfriedia</taxon>
    </lineage>
</organism>
<dbReference type="Proteomes" id="UP000682134">
    <property type="component" value="Unassembled WGS sequence"/>
</dbReference>
<dbReference type="CDD" id="cd06558">
    <property type="entry name" value="crotonase-like"/>
    <property type="match status" value="1"/>
</dbReference>
<comment type="similarity">
    <text evidence="1 3">Belongs to the enoyl-CoA hydratase/isomerase family.</text>
</comment>
<dbReference type="InterPro" id="IPR018376">
    <property type="entry name" value="Enoyl-CoA_hyd/isom_CS"/>
</dbReference>
<dbReference type="RefSeq" id="WP_209406755.1">
    <property type="nucleotide sequence ID" value="NZ_JAGIYQ010000011.1"/>
</dbReference>
<comment type="caution">
    <text evidence="4">The sequence shown here is derived from an EMBL/GenBank/DDBJ whole genome shotgun (WGS) entry which is preliminary data.</text>
</comment>
<dbReference type="Gene3D" id="3.90.226.10">
    <property type="entry name" value="2-enoyl-CoA Hydratase, Chain A, domain 1"/>
    <property type="match status" value="1"/>
</dbReference>
<dbReference type="InterPro" id="IPR014748">
    <property type="entry name" value="Enoyl-CoA_hydra_C"/>
</dbReference>
<dbReference type="Pfam" id="PF00378">
    <property type="entry name" value="ECH_1"/>
    <property type="match status" value="1"/>
</dbReference>
<dbReference type="PANTHER" id="PTHR11941:SF54">
    <property type="entry name" value="ENOYL-COA HYDRATASE, MITOCHONDRIAL"/>
    <property type="match status" value="1"/>
</dbReference>
<dbReference type="InterPro" id="IPR029045">
    <property type="entry name" value="ClpP/crotonase-like_dom_sf"/>
</dbReference>
<dbReference type="FunFam" id="1.10.12.10:FF:000001">
    <property type="entry name" value="Probable enoyl-CoA hydratase, mitochondrial"/>
    <property type="match status" value="1"/>
</dbReference>
<accession>A0A940SKV7</accession>
<dbReference type="PANTHER" id="PTHR11941">
    <property type="entry name" value="ENOYL-COA HYDRATASE-RELATED"/>
    <property type="match status" value="1"/>
</dbReference>
<sequence>MEETLLIEKSGYTKILKLNRTNQANSLSLSLLDALHKEIDELSTDKTVRSVIITGVGSSYFCSGADLKERRDMSIEQVEETVGKIGMLFYKIEKLPMPVIAAVNGIALGGGFELALACDIRVAQHNAIFGLPETSLGIIPGAGGTQRLARLIGVGKAKELIYTGRKIDSDEAVAIGIVERLTNSEDALNVALSICEVINQNGPLAIRAAKSAIQDGYSVSIEEGLSFENEAYGSILHTNDRLEGLQAFKEKRKPQYKGV</sequence>
<reference evidence="4" key="1">
    <citation type="submission" date="2021-04" db="EMBL/GenBank/DDBJ databases">
        <title>Genome seq and assembly of Bacillus sp.</title>
        <authorList>
            <person name="Chhetri G."/>
        </authorList>
    </citation>
    <scope>NUCLEOTIDE SEQUENCE</scope>
    <source>
        <strain evidence="4">RG28</strain>
    </source>
</reference>
<dbReference type="FunFam" id="3.90.226.10:FF:000009">
    <property type="entry name" value="Carnitinyl-CoA dehydratase"/>
    <property type="match status" value="1"/>
</dbReference>
<protein>
    <submittedName>
        <fullName evidence="4">Enoyl-CoA hydratase/isomerase family protein</fullName>
    </submittedName>
</protein>
<gene>
    <name evidence="4" type="ORF">J5Y03_14705</name>
</gene>
<dbReference type="Gene3D" id="1.10.12.10">
    <property type="entry name" value="Lyase 2-enoyl-coa Hydratase, Chain A, domain 2"/>
    <property type="match status" value="1"/>
</dbReference>
<dbReference type="PROSITE" id="PS00166">
    <property type="entry name" value="ENOYL_COA_HYDRATASE"/>
    <property type="match status" value="1"/>
</dbReference>
<keyword evidence="2" id="KW-0456">Lyase</keyword>